<feature type="transmembrane region" description="Helical" evidence="7">
    <location>
        <begin position="133"/>
        <end position="159"/>
    </location>
</feature>
<feature type="transmembrane region" description="Helical" evidence="7">
    <location>
        <begin position="268"/>
        <end position="293"/>
    </location>
</feature>
<feature type="transmembrane region" description="Helical" evidence="7">
    <location>
        <begin position="165"/>
        <end position="191"/>
    </location>
</feature>
<feature type="transmembrane region" description="Helical" evidence="7">
    <location>
        <begin position="335"/>
        <end position="352"/>
    </location>
</feature>
<feature type="transmembrane region" description="Helical" evidence="7">
    <location>
        <begin position="313"/>
        <end position="330"/>
    </location>
</feature>
<accession>A0A1I6QYT3</accession>
<dbReference type="STRING" id="311180.SAMN04488050_102514"/>
<reference evidence="10" key="1">
    <citation type="submission" date="2016-10" db="EMBL/GenBank/DDBJ databases">
        <authorList>
            <person name="Varghese N."/>
            <person name="Submissions S."/>
        </authorList>
    </citation>
    <scope>NUCLEOTIDE SEQUENCE [LARGE SCALE GENOMIC DNA]</scope>
    <source>
        <strain evidence="10">DSM 26894</strain>
    </source>
</reference>
<name>A0A1I6QYT3_9RHOB</name>
<evidence type="ECO:0000256" key="5">
    <source>
        <dbReference type="ARBA" id="ARBA00022989"/>
    </source>
</evidence>
<evidence type="ECO:0000256" key="7">
    <source>
        <dbReference type="RuleBase" id="RU369079"/>
    </source>
</evidence>
<feature type="transmembrane region" description="Helical" evidence="7">
    <location>
        <begin position="396"/>
        <end position="420"/>
    </location>
</feature>
<feature type="transmembrane region" description="Helical" evidence="7">
    <location>
        <begin position="237"/>
        <end position="256"/>
    </location>
</feature>
<feature type="transmembrane region" description="Helical" evidence="7">
    <location>
        <begin position="358"/>
        <end position="384"/>
    </location>
</feature>
<dbReference type="InterPro" id="IPR004681">
    <property type="entry name" value="TRAP_DctM"/>
</dbReference>
<dbReference type="AlphaFoldDB" id="A0A1I6QYT3"/>
<dbReference type="Pfam" id="PF06808">
    <property type="entry name" value="DctM"/>
    <property type="match status" value="1"/>
</dbReference>
<dbReference type="RefSeq" id="WP_092420287.1">
    <property type="nucleotide sequence ID" value="NZ_FNCL01000001.1"/>
</dbReference>
<keyword evidence="2" id="KW-1003">Cell membrane</keyword>
<dbReference type="EMBL" id="FOZW01000002">
    <property type="protein sequence ID" value="SFS57606.1"/>
    <property type="molecule type" value="Genomic_DNA"/>
</dbReference>
<evidence type="ECO:0000256" key="4">
    <source>
        <dbReference type="ARBA" id="ARBA00022692"/>
    </source>
</evidence>
<dbReference type="PIRSF" id="PIRSF006066">
    <property type="entry name" value="HI0050"/>
    <property type="match status" value="1"/>
</dbReference>
<dbReference type="PANTHER" id="PTHR33362">
    <property type="entry name" value="SIALIC ACID TRAP TRANSPORTER PERMEASE PROTEIN SIAT-RELATED"/>
    <property type="match status" value="1"/>
</dbReference>
<evidence type="ECO:0000256" key="3">
    <source>
        <dbReference type="ARBA" id="ARBA00022519"/>
    </source>
</evidence>
<dbReference type="Proteomes" id="UP000199392">
    <property type="component" value="Unassembled WGS sequence"/>
</dbReference>
<evidence type="ECO:0000259" key="8">
    <source>
        <dbReference type="PROSITE" id="PS50850"/>
    </source>
</evidence>
<protein>
    <recommendedName>
        <fullName evidence="7">TRAP transporter large permease protein</fullName>
    </recommendedName>
</protein>
<keyword evidence="10" id="KW-1185">Reference proteome</keyword>
<evidence type="ECO:0000313" key="9">
    <source>
        <dbReference type="EMBL" id="SFS57606.1"/>
    </source>
</evidence>
<evidence type="ECO:0000313" key="10">
    <source>
        <dbReference type="Proteomes" id="UP000199392"/>
    </source>
</evidence>
<keyword evidence="4 7" id="KW-0812">Transmembrane</keyword>
<keyword evidence="5 7" id="KW-1133">Transmembrane helix</keyword>
<sequence>MIWAGGGFLVLLISGTPIVLALGIAALLAIELTTTAPISIVAQRVYGGISSFTLMAIPFFVASGLLMEAGGIARRFVNLASALVGWITGSLYMVSIVTGTGLAAISGSGSADTAAISAVMTPEMRKRRYDIDLASAVIAASGSLASIIPPSIVMIVIAITSNQSIGAMFLGGIVPGLLVMTGLMVGCWLYAKRGGDAYRDQEAFTLERLRKGFIDAAPGLLVPIVIIGGIVGGIFTATEAACVALFTTLIVTMFIYRELKPRDLPRILLKAISLSATVLIIIATASVFTWIIATQGFPAMLKDWLTGVTDNPIVFLLIVNLLLLVVGMFMESISAVLILLPILLPMASSYGINPVQFGVITALNLSIGLITPPYGICLYVASTVAGRRIEQVSRKVWLPLGCMLVALMLVTFVPAISLWLPSVLL</sequence>
<organism evidence="9 10">
    <name type="scientific">Alloyangia pacifica</name>
    <dbReference type="NCBI Taxonomy" id="311180"/>
    <lineage>
        <taxon>Bacteria</taxon>
        <taxon>Pseudomonadati</taxon>
        <taxon>Pseudomonadota</taxon>
        <taxon>Alphaproteobacteria</taxon>
        <taxon>Rhodobacterales</taxon>
        <taxon>Roseobacteraceae</taxon>
        <taxon>Alloyangia</taxon>
    </lineage>
</organism>
<evidence type="ECO:0000256" key="6">
    <source>
        <dbReference type="ARBA" id="ARBA00023136"/>
    </source>
</evidence>
<dbReference type="PANTHER" id="PTHR33362:SF2">
    <property type="entry name" value="TRAP TRANSPORTER LARGE PERMEASE PROTEIN"/>
    <property type="match status" value="1"/>
</dbReference>
<keyword evidence="7" id="KW-0813">Transport</keyword>
<dbReference type="GO" id="GO:0022857">
    <property type="term" value="F:transmembrane transporter activity"/>
    <property type="evidence" value="ECO:0007669"/>
    <property type="project" value="UniProtKB-UniRule"/>
</dbReference>
<gene>
    <name evidence="9" type="ORF">SAMN04488050_102514</name>
</gene>
<keyword evidence="3 7" id="KW-0997">Cell inner membrane</keyword>
<dbReference type="OrthoDB" id="9790209at2"/>
<dbReference type="InterPro" id="IPR020846">
    <property type="entry name" value="MFS_dom"/>
</dbReference>
<comment type="function">
    <text evidence="7">Part of the tripartite ATP-independent periplasmic (TRAP) transport system.</text>
</comment>
<comment type="subcellular location">
    <subcellularLocation>
        <location evidence="1 7">Cell inner membrane</location>
        <topology evidence="1 7">Multi-pass membrane protein</topology>
    </subcellularLocation>
</comment>
<comment type="subunit">
    <text evidence="7">The complex comprises the extracytoplasmic solute receptor protein and the two transmembrane proteins.</text>
</comment>
<feature type="transmembrane region" description="Helical" evidence="7">
    <location>
        <begin position="45"/>
        <end position="67"/>
    </location>
</feature>
<evidence type="ECO:0000256" key="1">
    <source>
        <dbReference type="ARBA" id="ARBA00004429"/>
    </source>
</evidence>
<dbReference type="PROSITE" id="PS50850">
    <property type="entry name" value="MFS"/>
    <property type="match status" value="1"/>
</dbReference>
<dbReference type="NCBIfam" id="TIGR00786">
    <property type="entry name" value="dctM"/>
    <property type="match status" value="1"/>
</dbReference>
<dbReference type="InterPro" id="IPR010656">
    <property type="entry name" value="DctM"/>
</dbReference>
<feature type="transmembrane region" description="Helical" evidence="7">
    <location>
        <begin position="76"/>
        <end position="95"/>
    </location>
</feature>
<keyword evidence="6 7" id="KW-0472">Membrane</keyword>
<evidence type="ECO:0000256" key="2">
    <source>
        <dbReference type="ARBA" id="ARBA00022475"/>
    </source>
</evidence>
<feature type="domain" description="Major facilitator superfamily (MFS) profile" evidence="8">
    <location>
        <begin position="320"/>
        <end position="425"/>
    </location>
</feature>
<comment type="similarity">
    <text evidence="7">Belongs to the TRAP transporter large permease family.</text>
</comment>
<proteinExistence type="inferred from homology"/>
<feature type="transmembrane region" description="Helical" evidence="7">
    <location>
        <begin position="212"/>
        <end position="231"/>
    </location>
</feature>
<dbReference type="GO" id="GO:0005886">
    <property type="term" value="C:plasma membrane"/>
    <property type="evidence" value="ECO:0007669"/>
    <property type="project" value="UniProtKB-SubCell"/>
</dbReference>